<reference evidence="4" key="1">
    <citation type="submission" date="2022-08" db="EMBL/GenBank/DDBJ databases">
        <title>Genome sequencing of akame (Lates japonicus).</title>
        <authorList>
            <person name="Hashiguchi Y."/>
            <person name="Takahashi H."/>
        </authorList>
    </citation>
    <scope>NUCLEOTIDE SEQUENCE</scope>
    <source>
        <strain evidence="4">Kochi</strain>
    </source>
</reference>
<dbReference type="PRINTS" id="PR00081">
    <property type="entry name" value="GDHRDH"/>
</dbReference>
<dbReference type="GO" id="GO:0003677">
    <property type="term" value="F:DNA binding"/>
    <property type="evidence" value="ECO:0007669"/>
    <property type="project" value="InterPro"/>
</dbReference>
<dbReference type="Pfam" id="PF16756">
    <property type="entry name" value="PALB2_WD40"/>
    <property type="match status" value="2"/>
</dbReference>
<evidence type="ECO:0000256" key="2">
    <source>
        <dbReference type="SAM" id="MobiDB-lite"/>
    </source>
</evidence>
<feature type="compositionally biased region" description="Polar residues" evidence="2">
    <location>
        <begin position="712"/>
        <end position="724"/>
    </location>
</feature>
<feature type="compositionally biased region" description="Low complexity" evidence="2">
    <location>
        <begin position="1100"/>
        <end position="1111"/>
    </location>
</feature>
<feature type="compositionally biased region" description="Low complexity" evidence="2">
    <location>
        <begin position="655"/>
        <end position="687"/>
    </location>
</feature>
<feature type="region of interest" description="Disordered" evidence="2">
    <location>
        <begin position="285"/>
        <end position="382"/>
    </location>
</feature>
<feature type="compositionally biased region" description="Basic and acidic residues" evidence="2">
    <location>
        <begin position="346"/>
        <end position="359"/>
    </location>
</feature>
<proteinExistence type="predicted"/>
<evidence type="ECO:0000256" key="1">
    <source>
        <dbReference type="SAM" id="Coils"/>
    </source>
</evidence>
<dbReference type="InterPro" id="IPR002347">
    <property type="entry name" value="SDR_fam"/>
</dbReference>
<feature type="compositionally biased region" description="Basic and acidic residues" evidence="2">
    <location>
        <begin position="975"/>
        <end position="991"/>
    </location>
</feature>
<dbReference type="Proteomes" id="UP001279410">
    <property type="component" value="Unassembled WGS sequence"/>
</dbReference>
<feature type="compositionally biased region" description="Low complexity" evidence="2">
    <location>
        <begin position="1073"/>
        <end position="1092"/>
    </location>
</feature>
<dbReference type="PANTHER" id="PTHR14662">
    <property type="entry name" value="PARTNER AND LOCALIZER OF BRCA2"/>
    <property type="match status" value="1"/>
</dbReference>
<dbReference type="InterPro" id="IPR036291">
    <property type="entry name" value="NAD(P)-bd_dom_sf"/>
</dbReference>
<feature type="region of interest" description="Disordered" evidence="2">
    <location>
        <begin position="887"/>
        <end position="919"/>
    </location>
</feature>
<organism evidence="4 5">
    <name type="scientific">Lates japonicus</name>
    <name type="common">Japanese lates</name>
    <dbReference type="NCBI Taxonomy" id="270547"/>
    <lineage>
        <taxon>Eukaryota</taxon>
        <taxon>Metazoa</taxon>
        <taxon>Chordata</taxon>
        <taxon>Craniata</taxon>
        <taxon>Vertebrata</taxon>
        <taxon>Euteleostomi</taxon>
        <taxon>Actinopterygii</taxon>
        <taxon>Neopterygii</taxon>
        <taxon>Teleostei</taxon>
        <taxon>Neoteleostei</taxon>
        <taxon>Acanthomorphata</taxon>
        <taxon>Carangaria</taxon>
        <taxon>Carangaria incertae sedis</taxon>
        <taxon>Centropomidae</taxon>
        <taxon>Lates</taxon>
    </lineage>
</organism>
<dbReference type="InterPro" id="IPR031920">
    <property type="entry name" value="PALB2_WD40"/>
</dbReference>
<protein>
    <submittedName>
        <fullName evidence="4">Partner and localizer of BRCA2</fullName>
    </submittedName>
</protein>
<feature type="region of interest" description="Disordered" evidence="2">
    <location>
        <begin position="395"/>
        <end position="472"/>
    </location>
</feature>
<dbReference type="Gene3D" id="3.40.50.720">
    <property type="entry name" value="NAD(P)-binding Rossmann-like Domain"/>
    <property type="match status" value="1"/>
</dbReference>
<dbReference type="SUPFAM" id="SSF51735">
    <property type="entry name" value="NAD(P)-binding Rossmann-fold domains"/>
    <property type="match status" value="1"/>
</dbReference>
<sequence>MVSPGQKVVLITGCSSGIGLRMAVMLAKDEQKRYHVIATMRDLKRKDKLVEAAGDAYGKTLSLAVLDVCSDESVKQCINGIKDRHVDVLINNAGIGLVGPVESIPIEEMKKVFETNVFGVIRMIKEVMPDMKKRRGGHIIVVSSVMCLQDADRVLGALLLSRVGGSVSRMESNVEEQLRTTLHYDDKEKLRRKLALLQREYLRTAQRLQRAERLEVVRRHVRSVITQQNQQDPEVTSNACLNPSSLTLNTASETAQGVPQCQGHTEGPAVSDNFRRRQVIRFLLPSDAACPQTPDSSHDTARGHRPSSALRLRSRRSRLRWERRSAEAGRMTDNSEEGQEESESMDGARTEEEKIKSEGTEVVNESEELFSTSESESPSLLLTHWNTNMHTETADMEGKEMQGCPEQREKESEMRAERKKESESTSVLLKGCNSAIHSEETGQDCTPNGRKKEIEGGDDGENSGGQREVKLCEENSNKDMEQNAAEKMENEKRHENTMEIKEEKNGIEGDGKSVGLLDSCTLVEGLLFPAEYYVRTTRRMTFSQSQPDMQAIILSQLSVGRNRRSRGRGRGLNRHTHTSECSEQHTQTDLSSLKPASVDPQKSSHMQTVDASTELIGNSQSSSEISDKNSTTSPAVSTTRPGRGRRRKRGRGRGRSQTPRSSQSRTVFDQTSDDPQPTSTPVSSSPSLHGTFGLKPCLTPGESVPVPDDPQLVSTPSTATQPSSGHLEKVYPIFLKSSGRTNTSTQMSTGTSRWQSLLLPSSPPFQFSLLPLPSPSPGSLINNLMNFDIHQDFHLPDDQFASLKLHKLRQVAVESGVEHFTSPSYNTRSSNRRSHPCTSDPVMPLPLPLSLTPTIANSQQPRAENQAATQSVDSQNLLIYHKFASQSLAEEPSNGDITETPGEQQTENLHAKTHTTSTKSVSVVHKCAVDCVDQAKEQDTETPEKPFNSCTAAQTCNDSEAPGESPVKHLNVKSPAKDSKESSEPTTHPLRERLVENNNQDKGSPHHSVRSQLLLSPLASAPCPFITLPSSAVLSSPTLPSLGLTPHPVAAGLPLTPSPSAPALSLPPPPSPSTQALSPPALSPCPSITSLPPSQPPVSPSSQNQASSEPSDTGARCHRVEPPTCPTASSIQSQGTGGQVGSRTEETAEQHVIRCTHTLEAPAGGCLVDACCLSGPSGSLCVAAAGKWAVCLWSQTSESDWSLTHTWTFNDPVINVFPVPDAAGLMFVTLGQLEIREVRMLSCSSLTQVLLCEGVVQAVVGVSKSRVVTSSHSATGSTLQVFDMSDNSSTPSSQPLASAGVCVGALAPVDGLPDALIGTDEGGRVFVWNLKTGQLLRRIILGNGLSHTACLRGYSYRGVLFVLLQHQLLSSLEEEEKEATAKDEMFSEEEKEEEKRKKTALFSLVAINPLSSKSVLATQLYSPKAWSGRLCEADVNSSSVVGLSQSGCVCVWELGRPGASRMVWAPESEGWQLARWGGRDTLVTGHLNGDVTLHCYSTSLTSLCHESTNS</sequence>
<evidence type="ECO:0000313" key="4">
    <source>
        <dbReference type="EMBL" id="GLD68276.1"/>
    </source>
</evidence>
<feature type="region of interest" description="Disordered" evidence="2">
    <location>
        <begin position="555"/>
        <end position="726"/>
    </location>
</feature>
<keyword evidence="1" id="KW-0175">Coiled coil</keyword>
<feature type="domain" description="Partner and localiser of BRCA2 WD40" evidence="3">
    <location>
        <begin position="1143"/>
        <end position="1373"/>
    </location>
</feature>
<dbReference type="InterPro" id="IPR036322">
    <property type="entry name" value="WD40_repeat_dom_sf"/>
</dbReference>
<evidence type="ECO:0000259" key="3">
    <source>
        <dbReference type="Pfam" id="PF16756"/>
    </source>
</evidence>
<feature type="region of interest" description="Disordered" evidence="2">
    <location>
        <begin position="1053"/>
        <end position="1145"/>
    </location>
</feature>
<dbReference type="GO" id="GO:0005654">
    <property type="term" value="C:nucleoplasm"/>
    <property type="evidence" value="ECO:0007669"/>
    <property type="project" value="TreeGrafter"/>
</dbReference>
<dbReference type="GO" id="GO:0000724">
    <property type="term" value="P:double-strand break repair via homologous recombination"/>
    <property type="evidence" value="ECO:0007669"/>
    <property type="project" value="InterPro"/>
</dbReference>
<name>A0AAD3N8S5_LATJO</name>
<dbReference type="Gene3D" id="2.130.10.10">
    <property type="entry name" value="YVTN repeat-like/Quinoprotein amine dehydrogenase"/>
    <property type="match status" value="1"/>
</dbReference>
<feature type="compositionally biased region" description="Basic residues" evidence="2">
    <location>
        <begin position="642"/>
        <end position="654"/>
    </location>
</feature>
<feature type="region of interest" description="Disordered" evidence="2">
    <location>
        <begin position="956"/>
        <end position="991"/>
    </location>
</feature>
<gene>
    <name evidence="4" type="ORF">AKAME5_001958700</name>
</gene>
<feature type="compositionally biased region" description="Basic residues" evidence="2">
    <location>
        <begin position="561"/>
        <end position="576"/>
    </location>
</feature>
<keyword evidence="5" id="KW-1185">Reference proteome</keyword>
<feature type="coiled-coil region" evidence="1">
    <location>
        <begin position="477"/>
        <end position="504"/>
    </location>
</feature>
<dbReference type="InterPro" id="IPR015943">
    <property type="entry name" value="WD40/YVTN_repeat-like_dom_sf"/>
</dbReference>
<dbReference type="SUPFAM" id="SSF50978">
    <property type="entry name" value="WD40 repeat-like"/>
    <property type="match status" value="1"/>
</dbReference>
<comment type="caution">
    <text evidence="4">The sequence shown here is derived from an EMBL/GenBank/DDBJ whole genome shotgun (WGS) entry which is preliminary data.</text>
</comment>
<feature type="compositionally biased region" description="Pro residues" evidence="2">
    <location>
        <begin position="1056"/>
        <end position="1072"/>
    </location>
</feature>
<accession>A0AAD3N8S5</accession>
<feature type="region of interest" description="Disordered" evidence="2">
    <location>
        <begin position="818"/>
        <end position="853"/>
    </location>
</feature>
<dbReference type="PANTHER" id="PTHR14662:SF2">
    <property type="entry name" value="PARTNER AND LOCALIZER OF BRCA2"/>
    <property type="match status" value="1"/>
</dbReference>
<feature type="compositionally biased region" description="Low complexity" evidence="2">
    <location>
        <begin position="369"/>
        <end position="382"/>
    </location>
</feature>
<feature type="compositionally biased region" description="Acidic residues" evidence="2">
    <location>
        <begin position="334"/>
        <end position="344"/>
    </location>
</feature>
<evidence type="ECO:0000313" key="5">
    <source>
        <dbReference type="Proteomes" id="UP001279410"/>
    </source>
</evidence>
<feature type="compositionally biased region" description="Polar residues" evidence="2">
    <location>
        <begin position="600"/>
        <end position="639"/>
    </location>
</feature>
<dbReference type="EMBL" id="BRZM01000130">
    <property type="protein sequence ID" value="GLD68276.1"/>
    <property type="molecule type" value="Genomic_DNA"/>
</dbReference>
<feature type="compositionally biased region" description="Polar residues" evidence="2">
    <location>
        <begin position="895"/>
        <end position="908"/>
    </location>
</feature>
<dbReference type="InterPro" id="IPR042417">
    <property type="entry name" value="PALB2"/>
</dbReference>
<feature type="domain" description="Partner and localiser of BRCA2 WD40" evidence="3">
    <location>
        <begin position="1388"/>
        <end position="1493"/>
    </location>
</feature>
<feature type="compositionally biased region" description="Basic and acidic residues" evidence="2">
    <location>
        <begin position="395"/>
        <end position="423"/>
    </location>
</feature>
<dbReference type="Pfam" id="PF00106">
    <property type="entry name" value="adh_short"/>
    <property type="match status" value="1"/>
</dbReference>
<feature type="coiled-coil region" evidence="1">
    <location>
        <begin position="187"/>
        <end position="214"/>
    </location>
</feature>